<evidence type="ECO:0000256" key="1">
    <source>
        <dbReference type="SAM" id="MobiDB-lite"/>
    </source>
</evidence>
<evidence type="ECO:0008006" key="4">
    <source>
        <dbReference type="Google" id="ProtNLM"/>
    </source>
</evidence>
<dbReference type="PANTHER" id="PTHR21575">
    <property type="entry name" value="PROTEIN HID1"/>
    <property type="match status" value="1"/>
</dbReference>
<name>A0ABR2KU30_9EUKA</name>
<organism evidence="2 3">
    <name type="scientific">Tritrichomonas musculus</name>
    <dbReference type="NCBI Taxonomy" id="1915356"/>
    <lineage>
        <taxon>Eukaryota</taxon>
        <taxon>Metamonada</taxon>
        <taxon>Parabasalia</taxon>
        <taxon>Tritrichomonadida</taxon>
        <taxon>Tritrichomonadidae</taxon>
        <taxon>Tritrichomonas</taxon>
    </lineage>
</organism>
<protein>
    <recommendedName>
        <fullName evidence="4">Dymeclin</fullName>
    </recommendedName>
</protein>
<feature type="compositionally biased region" description="Basic and acidic residues" evidence="1">
    <location>
        <begin position="149"/>
        <end position="169"/>
    </location>
</feature>
<evidence type="ECO:0000313" key="2">
    <source>
        <dbReference type="EMBL" id="KAK8894417.1"/>
    </source>
</evidence>
<feature type="compositionally biased region" description="Basic and acidic residues" evidence="1">
    <location>
        <begin position="676"/>
        <end position="694"/>
    </location>
</feature>
<feature type="region of interest" description="Disordered" evidence="1">
    <location>
        <begin position="146"/>
        <end position="179"/>
    </location>
</feature>
<sequence>MGISPSTEKPDYMSYMARLSLKDYKNDEKFWTELLSLAPSRIDVPFPYPRLMNEIAVKFPQNFLRLVLICVQHVNLLKDGVSVSIFPDMILDQFFLSMLIFDTCFEALIYNEKLIPILNRLDSSLAQIYIKARPHLESYISLSQKRKQEHPIDNQEDSLHPENEEKTNHLETNQTQTTNTSSQINPIFASMQLHEGHVVNSMISCLSNCMFKAGLTLENEEKDWNQSTVNYKSLNISRRDIIHCIYFLNSLDYFLPEKMDPKPHFLIEMPEFPFTDFLKSMCIVATKYHLNSYQNINENETFSLLQNCLGFIIQLFNSEPLATAFSQVDPLILLQAFILKDTPEAQLLFHPSDLLANETLTFLYTALCYQPNLSLIIANEGLANKFIFTLIEALQLTFESVGVCYLHSIIISTILLLVSDETIASLLNNPFNQNFVKSQFRPHSGSYADVLLEVLFNLCDSSSYNFAPAVAAVFQMIVPQVQSFSIFTAEKIINLFDNAIKAENQKLIELLLEAFAEIVQNKINNENLVPTMIIKNASLFQNLKENEKFEFSTNSLDIIFTFISYINDKLSNENLDIKAILESPDVSKIFTNVVSFMKHPQILNEEITASWTEWSLISFKKSFEKEFERFNSLKVELNMQDQQIQFMMKQQQQIQQQQQRQQQIQQQQEQQDQEEQDKLQNEEEKEKEELEKIQQAKQEQQQNKPDEVDEVELDE</sequence>
<dbReference type="EMBL" id="JAPFFF010000003">
    <property type="protein sequence ID" value="KAK8894417.1"/>
    <property type="molecule type" value="Genomic_DNA"/>
</dbReference>
<dbReference type="Proteomes" id="UP001470230">
    <property type="component" value="Unassembled WGS sequence"/>
</dbReference>
<dbReference type="PANTHER" id="PTHR21575:SF12">
    <property type="entry name" value="PROTEIN HID1"/>
    <property type="match status" value="1"/>
</dbReference>
<accession>A0ABR2KU30</accession>
<dbReference type="InterPro" id="IPR026705">
    <property type="entry name" value="Hid-1/Ecm30"/>
</dbReference>
<comment type="caution">
    <text evidence="2">The sequence shown here is derived from an EMBL/GenBank/DDBJ whole genome shotgun (WGS) entry which is preliminary data.</text>
</comment>
<gene>
    <name evidence="2" type="ORF">M9Y10_022851</name>
</gene>
<evidence type="ECO:0000313" key="3">
    <source>
        <dbReference type="Proteomes" id="UP001470230"/>
    </source>
</evidence>
<reference evidence="2 3" key="1">
    <citation type="submission" date="2024-04" db="EMBL/GenBank/DDBJ databases">
        <title>Tritrichomonas musculus Genome.</title>
        <authorList>
            <person name="Alves-Ferreira E."/>
            <person name="Grigg M."/>
            <person name="Lorenzi H."/>
            <person name="Galac M."/>
        </authorList>
    </citation>
    <scope>NUCLEOTIDE SEQUENCE [LARGE SCALE GENOMIC DNA]</scope>
    <source>
        <strain evidence="2 3">EAF2021</strain>
    </source>
</reference>
<keyword evidence="3" id="KW-1185">Reference proteome</keyword>
<proteinExistence type="predicted"/>
<feature type="region of interest" description="Disordered" evidence="1">
    <location>
        <begin position="662"/>
        <end position="715"/>
    </location>
</feature>